<evidence type="ECO:0000259" key="10">
    <source>
        <dbReference type="PROSITE" id="PS51910"/>
    </source>
</evidence>
<keyword evidence="7 9" id="KW-0326">Glycosidase</keyword>
<keyword evidence="4 9" id="KW-0378">Hydrolase</keyword>
<name>A0AAD4GX59_ASPNN</name>
<dbReference type="GO" id="GO:0008061">
    <property type="term" value="F:chitin binding"/>
    <property type="evidence" value="ECO:0007669"/>
    <property type="project" value="InterPro"/>
</dbReference>
<keyword evidence="6" id="KW-0119">Carbohydrate metabolism</keyword>
<dbReference type="InterPro" id="IPR001223">
    <property type="entry name" value="Glyco_hydro18_cat"/>
</dbReference>
<comment type="caution">
    <text evidence="11">The sequence shown here is derived from an EMBL/GenBank/DDBJ whole genome shotgun (WGS) entry which is preliminary data.</text>
</comment>
<dbReference type="InterPro" id="IPR050314">
    <property type="entry name" value="Glycosyl_Hydrlase_18"/>
</dbReference>
<keyword evidence="8" id="KW-0624">Polysaccharide degradation</keyword>
<dbReference type="GO" id="GO:0006032">
    <property type="term" value="P:chitin catabolic process"/>
    <property type="evidence" value="ECO:0007669"/>
    <property type="project" value="UniProtKB-KW"/>
</dbReference>
<dbReference type="InterPro" id="IPR011583">
    <property type="entry name" value="Chitinase_II/V-like_cat"/>
</dbReference>
<dbReference type="InterPro" id="IPR001579">
    <property type="entry name" value="Glyco_hydro_18_chit_AS"/>
</dbReference>
<comment type="similarity">
    <text evidence="2">Belongs to the glycosyl hydrolase 18 family. Chitinase class V subfamily.</text>
</comment>
<evidence type="ECO:0000256" key="6">
    <source>
        <dbReference type="ARBA" id="ARBA00023277"/>
    </source>
</evidence>
<dbReference type="Pfam" id="PF00704">
    <property type="entry name" value="Glyco_hydro_18"/>
    <property type="match status" value="1"/>
</dbReference>
<keyword evidence="5" id="KW-0146">Chitin degradation</keyword>
<evidence type="ECO:0000256" key="9">
    <source>
        <dbReference type="RuleBase" id="RU000489"/>
    </source>
</evidence>
<dbReference type="PANTHER" id="PTHR11177:SF402">
    <property type="entry name" value="CHITINASE"/>
    <property type="match status" value="1"/>
</dbReference>
<dbReference type="PANTHER" id="PTHR11177">
    <property type="entry name" value="CHITINASE"/>
    <property type="match status" value="1"/>
</dbReference>
<evidence type="ECO:0000256" key="4">
    <source>
        <dbReference type="ARBA" id="ARBA00022801"/>
    </source>
</evidence>
<gene>
    <name evidence="11" type="ORF">FE257_010801</name>
</gene>
<evidence type="ECO:0000256" key="1">
    <source>
        <dbReference type="ARBA" id="ARBA00000822"/>
    </source>
</evidence>
<dbReference type="AlphaFoldDB" id="A0AAD4GX59"/>
<protein>
    <recommendedName>
        <fullName evidence="3">chitinase</fullName>
        <ecNumber evidence="3">3.2.1.14</ecNumber>
    </recommendedName>
</protein>
<evidence type="ECO:0000313" key="12">
    <source>
        <dbReference type="Proteomes" id="UP001194746"/>
    </source>
</evidence>
<dbReference type="InterPro" id="IPR029070">
    <property type="entry name" value="Chitinase_insertion_sf"/>
</dbReference>
<dbReference type="Gene3D" id="3.20.20.80">
    <property type="entry name" value="Glycosidases"/>
    <property type="match status" value="1"/>
</dbReference>
<proteinExistence type="inferred from homology"/>
<dbReference type="EMBL" id="VCAU01000007">
    <property type="protein sequence ID" value="KAF9893489.1"/>
    <property type="molecule type" value="Genomic_DNA"/>
</dbReference>
<dbReference type="SUPFAM" id="SSF51445">
    <property type="entry name" value="(Trans)glycosidases"/>
    <property type="match status" value="1"/>
</dbReference>
<sequence length="1027" mass="115924">MKRLTSLKRTQPFLKVNIAIGGWTFNDPGPTATTFSDLASSEANQRKFFKSLISFMSTYGFDGVDLDWEYPAADDRSGRLEDFANFPEFIANLKATLLSSGGRNGLSLTIPTSYWYLQHFDIKALAKNVDYFNYMSYDLHGKWDRGNKWTGAFLDSHSNLTEIRDVMDLLWRNEIDSGKVVLGLPFYGRVFTLADRTCKEPGCIFASAGNAGNCSLEAGVLLNSELDDIRAERNIKPSFDRDAAAQILTWDDQWATYDDSKTFQLKLDFARTTCLGGVMVWAVSHDTYDGAYSSALVGITPHPLALAQTVNDRRISTYSQKPVCKWSACGETCKDGLVTVSRSDSGYRPGELMQDGTRCDEGLLSFLCCPKKDVSRCGWYGFNGGKCSPDPCPGEMFEIGSIDNGCETPHYQKACCEMNHDSTRLYWNTTEWSTFPHCNDASCPWANHAMNTTLVKSDQGSGGGHCSPIRPGITYGPFEYEQRSLCYNPNIANMTWTDCDWSTGGVCLKSNGIQAYCCKPTYVVLESVENPEMKLWKDRLAAYLDTGTCSTALDEIVEQTSSSLVERDKSSDYFPWLVMTLNVLIRAPYHTSMQENEIFEWNNLVKQKGLDHLVMDQLLPYLIKSGRLLRQNTIDLARDILCRLYLWDARVDGEDESECSGDVCAADVDPTLCEEEDGEDDEEDDDTADDEAIDIFERASTKRKDRKKKFKVWCAAIGKWEENVTIEAFPYPRSGLWEANSPQYRNARTWEDPNDCGNPKVISQIKNSLMFDTEHVLELQLIPLFFQHLTAGTLTSGKPARFSPVDCLVFLNTTRNANALDVMNSDLMDKVPGYSVMRRPDSVTEKPASWIMEVLGTTYNKENFYLLQSEINGMKKRVFGNVELVDTKKMAGFVIDTKDPAKALKEIKTAIGVWSYLNDVDVKISFGDIFRNVRNAFKAINAQYKVRYLSDPVLEEAWDEWFRDMMEYQVTRSYNWIGGNIGAMRVIWQAMPQTQQQALIIGHLNTLSQGLITHVHYDTSVATFPRI</sequence>
<dbReference type="InterPro" id="IPR017853">
    <property type="entry name" value="GH"/>
</dbReference>
<evidence type="ECO:0000256" key="3">
    <source>
        <dbReference type="ARBA" id="ARBA00012729"/>
    </source>
</evidence>
<evidence type="ECO:0000256" key="8">
    <source>
        <dbReference type="ARBA" id="ARBA00023326"/>
    </source>
</evidence>
<feature type="domain" description="GH18" evidence="10">
    <location>
        <begin position="1"/>
        <end position="299"/>
    </location>
</feature>
<accession>A0AAD4GX59</accession>
<dbReference type="EC" id="3.2.1.14" evidence="3"/>
<comment type="catalytic activity">
    <reaction evidence="1">
        <text>Random endo-hydrolysis of N-acetyl-beta-D-glucosaminide (1-&gt;4)-beta-linkages in chitin and chitodextrins.</text>
        <dbReference type="EC" id="3.2.1.14"/>
    </reaction>
</comment>
<evidence type="ECO:0000313" key="11">
    <source>
        <dbReference type="EMBL" id="KAF9893489.1"/>
    </source>
</evidence>
<dbReference type="GO" id="GO:0000272">
    <property type="term" value="P:polysaccharide catabolic process"/>
    <property type="evidence" value="ECO:0007669"/>
    <property type="project" value="UniProtKB-KW"/>
</dbReference>
<dbReference type="PROSITE" id="PS51910">
    <property type="entry name" value="GH18_2"/>
    <property type="match status" value="1"/>
</dbReference>
<dbReference type="GO" id="GO:0008843">
    <property type="term" value="F:endochitinase activity"/>
    <property type="evidence" value="ECO:0007669"/>
    <property type="project" value="UniProtKB-EC"/>
</dbReference>
<reference evidence="11" key="2">
    <citation type="submission" date="2020-02" db="EMBL/GenBank/DDBJ databases">
        <authorList>
            <person name="Gilchrist C.L.M."/>
            <person name="Chooi Y.-H."/>
        </authorList>
    </citation>
    <scope>NUCLEOTIDE SEQUENCE</scope>
    <source>
        <strain evidence="11">MST-FP2251</strain>
    </source>
</reference>
<dbReference type="Proteomes" id="UP001194746">
    <property type="component" value="Unassembled WGS sequence"/>
</dbReference>
<dbReference type="SMART" id="SM00636">
    <property type="entry name" value="Glyco_18"/>
    <property type="match status" value="1"/>
</dbReference>
<dbReference type="PROSITE" id="PS01095">
    <property type="entry name" value="GH18_1"/>
    <property type="match status" value="1"/>
</dbReference>
<keyword evidence="12" id="KW-1185">Reference proteome</keyword>
<evidence type="ECO:0000256" key="2">
    <source>
        <dbReference type="ARBA" id="ARBA00008682"/>
    </source>
</evidence>
<dbReference type="Gene3D" id="3.10.50.10">
    <property type="match status" value="1"/>
</dbReference>
<dbReference type="SUPFAM" id="SSF54556">
    <property type="entry name" value="Chitinase insertion domain"/>
    <property type="match status" value="1"/>
</dbReference>
<reference evidence="11" key="1">
    <citation type="journal article" date="2019" name="Beilstein J. Org. Chem.">
        <title>Nanangenines: drimane sesquiterpenoids as the dominant metabolite cohort of a novel Australian fungus, Aspergillus nanangensis.</title>
        <authorList>
            <person name="Lacey H.J."/>
            <person name="Gilchrist C.L.M."/>
            <person name="Crombie A."/>
            <person name="Kalaitzis J.A."/>
            <person name="Vuong D."/>
            <person name="Rutledge P.J."/>
            <person name="Turner P."/>
            <person name="Pitt J.I."/>
            <person name="Lacey E."/>
            <person name="Chooi Y.H."/>
            <person name="Piggott A.M."/>
        </authorList>
    </citation>
    <scope>NUCLEOTIDE SEQUENCE</scope>
    <source>
        <strain evidence="11">MST-FP2251</strain>
    </source>
</reference>
<evidence type="ECO:0000256" key="7">
    <source>
        <dbReference type="ARBA" id="ARBA00023295"/>
    </source>
</evidence>
<evidence type="ECO:0000256" key="5">
    <source>
        <dbReference type="ARBA" id="ARBA00023024"/>
    </source>
</evidence>
<organism evidence="11 12">
    <name type="scientific">Aspergillus nanangensis</name>
    <dbReference type="NCBI Taxonomy" id="2582783"/>
    <lineage>
        <taxon>Eukaryota</taxon>
        <taxon>Fungi</taxon>
        <taxon>Dikarya</taxon>
        <taxon>Ascomycota</taxon>
        <taxon>Pezizomycotina</taxon>
        <taxon>Eurotiomycetes</taxon>
        <taxon>Eurotiomycetidae</taxon>
        <taxon>Eurotiales</taxon>
        <taxon>Aspergillaceae</taxon>
        <taxon>Aspergillus</taxon>
        <taxon>Aspergillus subgen. Circumdati</taxon>
    </lineage>
</organism>